<keyword evidence="2" id="KW-0472">Membrane</keyword>
<keyword evidence="2" id="KW-1133">Transmembrane helix</keyword>
<feature type="signal peptide" evidence="3">
    <location>
        <begin position="1"/>
        <end position="29"/>
    </location>
</feature>
<dbReference type="InterPro" id="IPR036179">
    <property type="entry name" value="Ig-like_dom_sf"/>
</dbReference>
<feature type="compositionally biased region" description="Basic and acidic residues" evidence="1">
    <location>
        <begin position="426"/>
        <end position="435"/>
    </location>
</feature>
<protein>
    <submittedName>
        <fullName evidence="5">LOC107382220-like protein</fullName>
    </submittedName>
</protein>
<evidence type="ECO:0000259" key="4">
    <source>
        <dbReference type="Pfam" id="PF17737"/>
    </source>
</evidence>
<dbReference type="InterPro" id="IPR013783">
    <property type="entry name" value="Ig-like_fold"/>
</dbReference>
<dbReference type="SUPFAM" id="SSF48726">
    <property type="entry name" value="Immunoglobulin"/>
    <property type="match status" value="2"/>
</dbReference>
<keyword evidence="2" id="KW-0812">Transmembrane</keyword>
<organism evidence="5 6">
    <name type="scientific">Nothobranchius furzeri</name>
    <name type="common">Turquoise killifish</name>
    <dbReference type="NCBI Taxonomy" id="105023"/>
    <lineage>
        <taxon>Eukaryota</taxon>
        <taxon>Metazoa</taxon>
        <taxon>Chordata</taxon>
        <taxon>Craniata</taxon>
        <taxon>Vertebrata</taxon>
        <taxon>Euteleostomi</taxon>
        <taxon>Actinopterygii</taxon>
        <taxon>Neopterygii</taxon>
        <taxon>Teleostei</taxon>
        <taxon>Neoteleostei</taxon>
        <taxon>Acanthomorphata</taxon>
        <taxon>Ovalentaria</taxon>
        <taxon>Atherinomorphae</taxon>
        <taxon>Cyprinodontiformes</taxon>
        <taxon>Nothobranchiidae</taxon>
        <taxon>Nothobranchius</taxon>
    </lineage>
</organism>
<proteinExistence type="predicted"/>
<evidence type="ECO:0000313" key="5">
    <source>
        <dbReference type="EMBL" id="KAF7213119.1"/>
    </source>
</evidence>
<feature type="region of interest" description="Disordered" evidence="1">
    <location>
        <begin position="415"/>
        <end position="454"/>
    </location>
</feature>
<dbReference type="OrthoDB" id="8917711at2759"/>
<evidence type="ECO:0000256" key="2">
    <source>
        <dbReference type="SAM" id="Phobius"/>
    </source>
</evidence>
<dbReference type="EMBL" id="JAAVVJ010000010">
    <property type="protein sequence ID" value="KAF7213119.1"/>
    <property type="molecule type" value="Genomic_DNA"/>
</dbReference>
<keyword evidence="3" id="KW-0732">Signal</keyword>
<feature type="compositionally biased region" description="Polar residues" evidence="1">
    <location>
        <begin position="439"/>
        <end position="448"/>
    </location>
</feature>
<evidence type="ECO:0000313" key="6">
    <source>
        <dbReference type="Proteomes" id="UP000822369"/>
    </source>
</evidence>
<dbReference type="AlphaFoldDB" id="A0A9D2Y2Q6"/>
<dbReference type="KEGG" id="nfu:107382220"/>
<feature type="domain" description="C19orf38 Ig" evidence="4">
    <location>
        <begin position="264"/>
        <end position="345"/>
    </location>
</feature>
<sequence length="454" mass="50327">MARMQLLCGGFLWAHTVMLTSLCWDGLSASTSSPTLPTPTLDISSRSRDSVVLVCRAPGGSPGVLFMLYRNTEKVDSQDLLSAAEQVHFTVRMEEWDSGRAEIFCCLYKNQAGHYSAFSPYLQLDRQRVEEPTHSLPSFPPPLLSVEPSDGAVKRGEMLRFRCAIPAPLTQAQSNKPQTFLLLRTAEQTQATPLISQFQASQVSNSEPQPGIFMVGPVGGGEEGEYTCLYQISRRRGVVNSTASNIVQITLTDLLPVPSLVLQQQTDVWHLLCTGSPAYPGAVFSLYLSDNEHQVAEYHAKVIQHQVAFPVPVQDAPLVSYQCRYSVLLGRNWRNSDRSLPVAVTRGIPPPSSPGVDWPLVLGSFSAAVLFLFSLVFVVLVARRRVNTAAVDKKRRQEDKFWTQRHAQDRVIAVPVRSSSFPPEEWSSRDSETESRSSLWSPLSTFTTPMPPIH</sequence>
<name>A0A9D2Y2Q6_NOTFU</name>
<evidence type="ECO:0000256" key="3">
    <source>
        <dbReference type="SAM" id="SignalP"/>
    </source>
</evidence>
<dbReference type="Proteomes" id="UP000822369">
    <property type="component" value="Chromosome 10"/>
</dbReference>
<gene>
    <name evidence="5" type="ORF">G4P62_007746</name>
</gene>
<dbReference type="PANTHER" id="PTHR36859:SF1">
    <property type="entry name" value="PROTEIN HIDE1"/>
    <property type="match status" value="1"/>
</dbReference>
<accession>A0A9D2Y2Q6</accession>
<feature type="chain" id="PRO_5038844170" evidence="3">
    <location>
        <begin position="30"/>
        <end position="454"/>
    </location>
</feature>
<dbReference type="Pfam" id="PF17737">
    <property type="entry name" value="Ig_C19orf38"/>
    <property type="match status" value="1"/>
</dbReference>
<feature type="transmembrane region" description="Helical" evidence="2">
    <location>
        <begin position="358"/>
        <end position="382"/>
    </location>
</feature>
<dbReference type="OMA" id="HRRVKET"/>
<dbReference type="PANTHER" id="PTHR36859">
    <property type="entry name" value="PROTEIN HIDE1"/>
    <property type="match status" value="1"/>
</dbReference>
<dbReference type="InterPro" id="IPR041066">
    <property type="entry name" value="C19orf38_Ig"/>
</dbReference>
<reference evidence="5" key="1">
    <citation type="submission" date="2020-03" db="EMBL/GenBank/DDBJ databases">
        <title>Intra-Species Differences in Population Size shape Life History and Genome Evolution.</title>
        <authorList>
            <person name="Willemsen D."/>
            <person name="Cui R."/>
            <person name="Valenzano D.R."/>
        </authorList>
    </citation>
    <scope>NUCLEOTIDE SEQUENCE</scope>
    <source>
        <strain evidence="5">GRZ</strain>
        <tissue evidence="5">Whole</tissue>
    </source>
</reference>
<evidence type="ECO:0000256" key="1">
    <source>
        <dbReference type="SAM" id="MobiDB-lite"/>
    </source>
</evidence>
<dbReference type="InterPro" id="IPR040438">
    <property type="entry name" value="HIDE1"/>
</dbReference>
<dbReference type="Gene3D" id="2.60.40.10">
    <property type="entry name" value="Immunoglobulins"/>
    <property type="match status" value="2"/>
</dbReference>
<comment type="caution">
    <text evidence="5">The sequence shown here is derived from an EMBL/GenBank/DDBJ whole genome shotgun (WGS) entry which is preliminary data.</text>
</comment>